<keyword evidence="6" id="KW-0732">Signal</keyword>
<evidence type="ECO:0000256" key="1">
    <source>
        <dbReference type="ARBA" id="ARBA00004613"/>
    </source>
</evidence>
<dbReference type="GO" id="GO:0005615">
    <property type="term" value="C:extracellular space"/>
    <property type="evidence" value="ECO:0007669"/>
    <property type="project" value="TreeGrafter"/>
</dbReference>
<dbReference type="SUPFAM" id="SSF57610">
    <property type="entry name" value="Thyroglobulin type-1 domain"/>
    <property type="match status" value="3"/>
</dbReference>
<name>A0A2A4JKZ5_HELVI</name>
<dbReference type="GO" id="GO:0005604">
    <property type="term" value="C:basement membrane"/>
    <property type="evidence" value="ECO:0007669"/>
    <property type="project" value="TreeGrafter"/>
</dbReference>
<comment type="subcellular location">
    <subcellularLocation>
        <location evidence="1">Secreted</location>
    </subcellularLocation>
</comment>
<dbReference type="InterPro" id="IPR000716">
    <property type="entry name" value="Thyroglobulin_1"/>
</dbReference>
<protein>
    <recommendedName>
        <fullName evidence="7">Thyroglobulin type-1 domain-containing protein</fullName>
    </recommendedName>
</protein>
<accession>A0A2A4JKZ5</accession>
<dbReference type="SMART" id="SM00211">
    <property type="entry name" value="TY"/>
    <property type="match status" value="2"/>
</dbReference>
<comment type="caution">
    <text evidence="8">The sequence shown here is derived from an EMBL/GenBank/DDBJ whole genome shotgun (WGS) entry which is preliminary data.</text>
</comment>
<sequence length="420" mass="47342">MAEFNLFLAIVFCSLFYFVRSNDVLCEQGFCRTYRFEEGCAAPAIHCSVNNATHRGLRMRSPTICNCCDYCLIFYGEGEHCSQGGPGMGTTIGRCGDGLTCTADENSWTTCTRMTSECHKAQDEYDDREERGLIGSLEQRPHCDGRGKFAPYECLPAHTCFCQSEEGKRIFGEVLNLGAITIQNLECGCSRFHERMKQRISPGVPIPVVGPRCTSDGNFFPIQCIGRICYCVNRQTGIIVEGSESVDLDRHPISELPCYDRETDLFPQYWEGKPPYNFTTPCLEDMQEKIDLILKSEEEGFNVDYHNTFPECLPDGTFSRMAVTRTGSKICIDERGHQIENYEALPTSSDFHTMNCNCAQTSNIMGSGPERPVCCKNGNFRRVQCRRGMCRCVDEDGRQTAQEQADVTQLPCHTTDWRTC</sequence>
<evidence type="ECO:0000256" key="6">
    <source>
        <dbReference type="SAM" id="SignalP"/>
    </source>
</evidence>
<feature type="signal peptide" evidence="6">
    <location>
        <begin position="1"/>
        <end position="21"/>
    </location>
</feature>
<comment type="caution">
    <text evidence="5">Lacks conserved residue(s) required for the propagation of feature annotation.</text>
</comment>
<keyword evidence="3" id="KW-0677">Repeat</keyword>
<feature type="domain" description="Thyroglobulin type-1" evidence="7">
    <location>
        <begin position="353"/>
        <end position="412"/>
    </location>
</feature>
<evidence type="ECO:0000256" key="4">
    <source>
        <dbReference type="ARBA" id="ARBA00023157"/>
    </source>
</evidence>
<dbReference type="GO" id="GO:0007160">
    <property type="term" value="P:cell-matrix adhesion"/>
    <property type="evidence" value="ECO:0007669"/>
    <property type="project" value="TreeGrafter"/>
</dbReference>
<evidence type="ECO:0000313" key="8">
    <source>
        <dbReference type="EMBL" id="PCG72479.1"/>
    </source>
</evidence>
<feature type="disulfide bond" evidence="5">
    <location>
        <begin position="392"/>
        <end position="412"/>
    </location>
</feature>
<evidence type="ECO:0000259" key="7">
    <source>
        <dbReference type="PROSITE" id="PS51162"/>
    </source>
</evidence>
<gene>
    <name evidence="8" type="ORF">B5V51_770</name>
</gene>
<evidence type="ECO:0000256" key="2">
    <source>
        <dbReference type="ARBA" id="ARBA00022525"/>
    </source>
</evidence>
<feature type="chain" id="PRO_5012042719" description="Thyroglobulin type-1 domain-containing protein" evidence="6">
    <location>
        <begin position="22"/>
        <end position="420"/>
    </location>
</feature>
<dbReference type="Pfam" id="PF00086">
    <property type="entry name" value="Thyroglobulin_1"/>
    <property type="match status" value="2"/>
</dbReference>
<dbReference type="PROSITE" id="PS51162">
    <property type="entry name" value="THYROGLOBULIN_1_2"/>
    <property type="match status" value="2"/>
</dbReference>
<dbReference type="Gene3D" id="4.10.800.10">
    <property type="entry name" value="Thyroglobulin type-1"/>
    <property type="match status" value="2"/>
</dbReference>
<dbReference type="PANTHER" id="PTHR12352">
    <property type="entry name" value="SECRETED MODULAR CALCIUM-BINDING PROTEIN"/>
    <property type="match status" value="1"/>
</dbReference>
<keyword evidence="2" id="KW-0964">Secreted</keyword>
<evidence type="ECO:0000256" key="5">
    <source>
        <dbReference type="PROSITE-ProRule" id="PRU00500"/>
    </source>
</evidence>
<dbReference type="EMBL" id="NWSH01001124">
    <property type="protein sequence ID" value="PCG72479.1"/>
    <property type="molecule type" value="Genomic_DNA"/>
</dbReference>
<dbReference type="AlphaFoldDB" id="A0A2A4JKZ5"/>
<reference evidence="8" key="1">
    <citation type="submission" date="2017-09" db="EMBL/GenBank/DDBJ databases">
        <title>Contemporary evolution of a Lepidopteran species, Heliothis virescens, in response to modern agricultural practices.</title>
        <authorList>
            <person name="Fritz M.L."/>
            <person name="Deyonke A.M."/>
            <person name="Papanicolaou A."/>
            <person name="Micinski S."/>
            <person name="Westbrook J."/>
            <person name="Gould F."/>
        </authorList>
    </citation>
    <scope>NUCLEOTIDE SEQUENCE [LARGE SCALE GENOMIC DNA]</scope>
    <source>
        <strain evidence="8">HvINT-</strain>
        <tissue evidence="8">Whole body</tissue>
    </source>
</reference>
<dbReference type="InterPro" id="IPR036857">
    <property type="entry name" value="Thyroglobulin_1_sf"/>
</dbReference>
<organism evidence="8">
    <name type="scientific">Heliothis virescens</name>
    <name type="common">Tobacco budworm moth</name>
    <dbReference type="NCBI Taxonomy" id="7102"/>
    <lineage>
        <taxon>Eukaryota</taxon>
        <taxon>Metazoa</taxon>
        <taxon>Ecdysozoa</taxon>
        <taxon>Arthropoda</taxon>
        <taxon>Hexapoda</taxon>
        <taxon>Insecta</taxon>
        <taxon>Pterygota</taxon>
        <taxon>Neoptera</taxon>
        <taxon>Endopterygota</taxon>
        <taxon>Lepidoptera</taxon>
        <taxon>Glossata</taxon>
        <taxon>Ditrysia</taxon>
        <taxon>Noctuoidea</taxon>
        <taxon>Noctuidae</taxon>
        <taxon>Heliothinae</taxon>
        <taxon>Heliothis</taxon>
    </lineage>
</organism>
<evidence type="ECO:0000256" key="3">
    <source>
        <dbReference type="ARBA" id="ARBA00022737"/>
    </source>
</evidence>
<proteinExistence type="predicted"/>
<feature type="domain" description="Thyroglobulin type-1" evidence="7">
    <location>
        <begin position="186"/>
        <end position="258"/>
    </location>
</feature>
<keyword evidence="4 5" id="KW-1015">Disulfide bond</keyword>
<dbReference type="InterPro" id="IPR051950">
    <property type="entry name" value="Dev_reg/Prot_inhib"/>
</dbReference>
<dbReference type="PANTHER" id="PTHR12352:SF3">
    <property type="entry name" value="NIDOGEN-2"/>
    <property type="match status" value="1"/>
</dbReference>